<feature type="compositionally biased region" description="Basic and acidic residues" evidence="4">
    <location>
        <begin position="349"/>
        <end position="358"/>
    </location>
</feature>
<feature type="compositionally biased region" description="Low complexity" evidence="4">
    <location>
        <begin position="367"/>
        <end position="376"/>
    </location>
</feature>
<evidence type="ECO:0000313" key="6">
    <source>
        <dbReference type="EMBL" id="EIE18158.1"/>
    </source>
</evidence>
<feature type="compositionally biased region" description="Basic and acidic residues" evidence="4">
    <location>
        <begin position="377"/>
        <end position="391"/>
    </location>
</feature>
<dbReference type="GO" id="GO:0000785">
    <property type="term" value="C:chromatin"/>
    <property type="evidence" value="ECO:0007669"/>
    <property type="project" value="TreeGrafter"/>
</dbReference>
<dbReference type="Proteomes" id="UP000007264">
    <property type="component" value="Unassembled WGS sequence"/>
</dbReference>
<dbReference type="OrthoDB" id="1667110at2759"/>
<dbReference type="GO" id="GO:0046872">
    <property type="term" value="F:metal ion binding"/>
    <property type="evidence" value="ECO:0007669"/>
    <property type="project" value="UniProtKB-KW"/>
</dbReference>
<feature type="compositionally biased region" description="Low complexity" evidence="4">
    <location>
        <begin position="58"/>
        <end position="70"/>
    </location>
</feature>
<proteinExistence type="predicted"/>
<keyword evidence="3" id="KW-0539">Nucleus</keyword>
<dbReference type="GO" id="GO:0031490">
    <property type="term" value="F:chromatin DNA binding"/>
    <property type="evidence" value="ECO:0007669"/>
    <property type="project" value="TreeGrafter"/>
</dbReference>
<organism evidence="6 7">
    <name type="scientific">Coccomyxa subellipsoidea (strain C-169)</name>
    <name type="common">Green microalga</name>
    <dbReference type="NCBI Taxonomy" id="574566"/>
    <lineage>
        <taxon>Eukaryota</taxon>
        <taxon>Viridiplantae</taxon>
        <taxon>Chlorophyta</taxon>
        <taxon>core chlorophytes</taxon>
        <taxon>Trebouxiophyceae</taxon>
        <taxon>Trebouxiophyceae incertae sedis</taxon>
        <taxon>Coccomyxaceae</taxon>
        <taxon>Coccomyxa</taxon>
        <taxon>Coccomyxa subellipsoidea</taxon>
    </lineage>
</organism>
<dbReference type="Gene3D" id="2.60.120.650">
    <property type="entry name" value="Cupin"/>
    <property type="match status" value="1"/>
</dbReference>
<evidence type="ECO:0000313" key="7">
    <source>
        <dbReference type="Proteomes" id="UP000007264"/>
    </source>
</evidence>
<dbReference type="SUPFAM" id="SSF51197">
    <property type="entry name" value="Clavaminate synthase-like"/>
    <property type="match status" value="1"/>
</dbReference>
<reference evidence="6 7" key="1">
    <citation type="journal article" date="2012" name="Genome Biol.">
        <title>The genome of the polar eukaryotic microalga coccomyxa subellipsoidea reveals traits of cold adaptation.</title>
        <authorList>
            <person name="Blanc G."/>
            <person name="Agarkova I."/>
            <person name="Grimwood J."/>
            <person name="Kuo A."/>
            <person name="Brueggeman A."/>
            <person name="Dunigan D."/>
            <person name="Gurnon J."/>
            <person name="Ladunga I."/>
            <person name="Lindquist E."/>
            <person name="Lucas S."/>
            <person name="Pangilinan J."/>
            <person name="Proschold T."/>
            <person name="Salamov A."/>
            <person name="Schmutz J."/>
            <person name="Weeks D."/>
            <person name="Yamada T."/>
            <person name="Claverie J.M."/>
            <person name="Grigoriev I."/>
            <person name="Van Etten J."/>
            <person name="Lomsadze A."/>
            <person name="Borodovsky M."/>
        </authorList>
    </citation>
    <scope>NUCLEOTIDE SEQUENCE [LARGE SCALE GENOMIC DNA]</scope>
    <source>
        <strain evidence="6 7">C-169</strain>
    </source>
</reference>
<comment type="caution">
    <text evidence="6">The sequence shown here is derived from an EMBL/GenBank/DDBJ whole genome shotgun (WGS) entry which is preliminary data.</text>
</comment>
<feature type="compositionally biased region" description="Low complexity" evidence="4">
    <location>
        <begin position="881"/>
        <end position="892"/>
    </location>
</feature>
<feature type="compositionally biased region" description="Low complexity" evidence="4">
    <location>
        <begin position="668"/>
        <end position="677"/>
    </location>
</feature>
<gene>
    <name evidence="6" type="ORF">COCSUDRAFT_60531</name>
</gene>
<feature type="compositionally biased region" description="Polar residues" evidence="4">
    <location>
        <begin position="778"/>
        <end position="787"/>
    </location>
</feature>
<dbReference type="Pfam" id="PF02373">
    <property type="entry name" value="JmjC"/>
    <property type="match status" value="1"/>
</dbReference>
<dbReference type="EMBL" id="AGSI01000026">
    <property type="protein sequence ID" value="EIE18158.1"/>
    <property type="molecule type" value="Genomic_DNA"/>
</dbReference>
<dbReference type="SMART" id="SM00558">
    <property type="entry name" value="JmjC"/>
    <property type="match status" value="1"/>
</dbReference>
<evidence type="ECO:0000256" key="4">
    <source>
        <dbReference type="SAM" id="MobiDB-lite"/>
    </source>
</evidence>
<dbReference type="eggNOG" id="KOG1356">
    <property type="taxonomic scope" value="Eukaryota"/>
</dbReference>
<name>I0YID9_COCSC</name>
<feature type="compositionally biased region" description="Low complexity" evidence="4">
    <location>
        <begin position="973"/>
        <end position="997"/>
    </location>
</feature>
<keyword evidence="2" id="KW-0479">Metal-binding</keyword>
<feature type="region of interest" description="Disordered" evidence="4">
    <location>
        <begin position="731"/>
        <end position="787"/>
    </location>
</feature>
<sequence length="1463" mass="153421">MSSRPSTKAGKEGAGGPAARAPTHSTSAPKRKRAVGASVALRAAEKPRSGAARDDSDLAAAAASVPSTSRGPRADAKAGAAAGKKKAAVGKGKAAEAGKEVEISRKKRAVAMKKQDKGKESGGDLAPARQPLPPGDGRSVDGHYWLDRPEAKLLKLPRHKKDFTPEQLKEWQRYAAGWCPRCLGFCTCRACMRKLHPREDYSAPKHQEREYARHVLRYVAPLLAGQHALKLAEVAAGAEPVAYGDVRWEDPEDFRHMCDRCCTSISDLHRTCAECASTEKGDGFELCLHCCAEAREAGQAQVCCEEGHTMELVRFFNDAMAAALQQTIEMGDGGDMSFWEWRQGSTGREPLRMGRPEEQLTGNGREAGPSAGAAPARSRDGQCRARRRAGEDAAGGSGSAAAAAEPSPDSQPAAAAEDPAAAAGDANGGRRSAGEDEPGGSGSGAAAAERNPDGWIDDGDEELPVDLVEEALAAVEAHKALTRPDALPLVSNESLSGYVALRVSGAKKPARMIADFYESDPEAEPEAEPRVTEFYPRAPGLRQQIAAAPKGSASASGAGVLQAAAGSQGLAVGPAAPTAAVPPEGTGAAGPDSRTAARESRARKRQALVLAAAAQDRSDSQAAAGDQGTAEESAAPEAAPPPREHAGAEDDEPGASADAAVASGPEPQRAAQQDTAAVADAAATVRVTGPVTAAALAIPHGQGSGSGAYLLSAAMQDAQLILERLVASSCSEGPSRAAPPQAAVATGGPAAVPEPEEGHPRKRARTLTSEVSAAHAQPSGSTAAQRDSLAQSYLQTFIKNFPKHDRDVAMYMAILQGVWSAMERAQLAPTRPQQAAPPAPVPPVTAAGQPARENAGLAPAAQPSSVPPAPTAQGGDRGVPGSSAAAPASAAAADERAGAAGGALMNDDVLPEAAPEAAADPGPSVGAAQPVAKFPGPAAQRRSRAAARSLRPPAPVREAAVAAEEASDGAGGDVDAAAVPAGPASQPAADVPAPAQQRDGEDPGSASLAPDVQPDAAVQDAAAAAERACEAPGWAARAPEVAASIAPLPAGQRSWHQVVPDESKRLAASRPDGQQNYVYTPTADDLAMWNPNRPAQVRLFQEVWREGVPVVVRAVRKGYAWDPDTMSRATNEKNKAHGATKDEELDVLKCTDWSEERMTEGKYFKLYKEGRGDGDLYKLKDWPPNAHFSERLGRHNQDFLEMLPMPEYSHPKGPLNLVSYLEDNGVKPDLGPKSYVACGRVKEHAGEGDSVTKMHCDLSDAINVMCHQAGEGADSIVRCGNTLADMVSDPSYGGAGAVWDIWPRDSRKELEAFLRRHADEFAAEGVNVDVDTMLHPIHDQARCHPLFFDFFLTARHRAMLKSEYGVESWHFEQHQDEAVFIPAGCPHQVRNLKSCIKVAIDFVSPESAEQCLELMQERRQLTLRENKDGEEKPEAPEDRRHCDKLQAELMIARAAAASLAALR</sequence>
<evidence type="ECO:0000256" key="3">
    <source>
        <dbReference type="ARBA" id="ARBA00023242"/>
    </source>
</evidence>
<feature type="compositionally biased region" description="Low complexity" evidence="4">
    <location>
        <begin position="572"/>
        <end position="591"/>
    </location>
</feature>
<feature type="compositionally biased region" description="Basic and acidic residues" evidence="4">
    <location>
        <begin position="113"/>
        <end position="122"/>
    </location>
</feature>
<feature type="compositionally biased region" description="Basic and acidic residues" evidence="4">
    <location>
        <begin position="93"/>
        <end position="104"/>
    </location>
</feature>
<feature type="compositionally biased region" description="Low complexity" evidence="4">
    <location>
        <begin position="1009"/>
        <end position="1024"/>
    </location>
</feature>
<dbReference type="GeneID" id="17036114"/>
<dbReference type="RefSeq" id="XP_005642702.1">
    <property type="nucleotide sequence ID" value="XM_005642645.1"/>
</dbReference>
<accession>I0YID9</accession>
<dbReference type="GO" id="GO:0006357">
    <property type="term" value="P:regulation of transcription by RNA polymerase II"/>
    <property type="evidence" value="ECO:0007669"/>
    <property type="project" value="TreeGrafter"/>
</dbReference>
<keyword evidence="7" id="KW-1185">Reference proteome</keyword>
<dbReference type="PANTHER" id="PTHR12549:SF38">
    <property type="entry name" value="JMJC DOMAIN-CONTAINING HISTONE DEMETHYLASE 2, ISOFORM A"/>
    <property type="match status" value="1"/>
</dbReference>
<feature type="compositionally biased region" description="Basic and acidic residues" evidence="4">
    <location>
        <begin position="43"/>
        <end position="56"/>
    </location>
</feature>
<feature type="compositionally biased region" description="Low complexity" evidence="4">
    <location>
        <begin position="738"/>
        <end position="753"/>
    </location>
</feature>
<feature type="region of interest" description="Disordered" evidence="4">
    <location>
        <begin position="572"/>
        <end position="677"/>
    </location>
</feature>
<dbReference type="GO" id="GO:0032454">
    <property type="term" value="F:histone H3K9 demethylase activity"/>
    <property type="evidence" value="ECO:0007669"/>
    <property type="project" value="InterPro"/>
</dbReference>
<dbReference type="PANTHER" id="PTHR12549">
    <property type="entry name" value="JMJC DOMAIN-CONTAINING HISTONE DEMETHYLATION PROTEIN"/>
    <property type="match status" value="1"/>
</dbReference>
<dbReference type="InterPro" id="IPR003347">
    <property type="entry name" value="JmjC_dom"/>
</dbReference>
<feature type="region of interest" description="Disordered" evidence="4">
    <location>
        <begin position="914"/>
        <end position="1024"/>
    </location>
</feature>
<dbReference type="KEGG" id="csl:COCSUDRAFT_60531"/>
<dbReference type="GO" id="GO:0003712">
    <property type="term" value="F:transcription coregulator activity"/>
    <property type="evidence" value="ECO:0007669"/>
    <property type="project" value="TreeGrafter"/>
</dbReference>
<dbReference type="PROSITE" id="PS51184">
    <property type="entry name" value="JMJC"/>
    <property type="match status" value="1"/>
</dbReference>
<protein>
    <recommendedName>
        <fullName evidence="5">JmjC domain-containing protein</fullName>
    </recommendedName>
</protein>
<feature type="compositionally biased region" description="Low complexity" evidence="4">
    <location>
        <begin position="935"/>
        <end position="964"/>
    </location>
</feature>
<dbReference type="InterPro" id="IPR045109">
    <property type="entry name" value="LSDs-like"/>
</dbReference>
<dbReference type="GO" id="GO:0000118">
    <property type="term" value="C:histone deacetylase complex"/>
    <property type="evidence" value="ECO:0007669"/>
    <property type="project" value="TreeGrafter"/>
</dbReference>
<comment type="subcellular location">
    <subcellularLocation>
        <location evidence="1">Nucleus</location>
    </subcellularLocation>
</comment>
<evidence type="ECO:0000259" key="5">
    <source>
        <dbReference type="PROSITE" id="PS51184"/>
    </source>
</evidence>
<feature type="compositionally biased region" description="Low complexity" evidence="4">
    <location>
        <begin position="611"/>
        <end position="637"/>
    </location>
</feature>
<evidence type="ECO:0000256" key="2">
    <source>
        <dbReference type="ARBA" id="ARBA00022723"/>
    </source>
</evidence>
<feature type="region of interest" description="Disordered" evidence="4">
    <location>
        <begin position="829"/>
        <end position="893"/>
    </location>
</feature>
<feature type="domain" description="JmjC" evidence="5">
    <location>
        <begin position="1199"/>
        <end position="1419"/>
    </location>
</feature>
<feature type="region of interest" description="Disordered" evidence="4">
    <location>
        <begin position="332"/>
        <end position="460"/>
    </location>
</feature>
<feature type="compositionally biased region" description="Low complexity" evidence="4">
    <location>
        <begin position="399"/>
        <end position="425"/>
    </location>
</feature>
<evidence type="ECO:0000256" key="1">
    <source>
        <dbReference type="ARBA" id="ARBA00004123"/>
    </source>
</evidence>
<feature type="region of interest" description="Disordered" evidence="4">
    <location>
        <begin position="1"/>
        <end position="141"/>
    </location>
</feature>